<dbReference type="Gene3D" id="3.40.1380.20">
    <property type="entry name" value="Pyruvate kinase, C-terminal domain"/>
    <property type="match status" value="1"/>
</dbReference>
<evidence type="ECO:0000259" key="15">
    <source>
        <dbReference type="Pfam" id="PF02887"/>
    </source>
</evidence>
<evidence type="ECO:0000256" key="2">
    <source>
        <dbReference type="ARBA" id="ARBA00008663"/>
    </source>
</evidence>
<evidence type="ECO:0000313" key="16">
    <source>
        <dbReference type="EMBL" id="TKW62020.1"/>
    </source>
</evidence>
<gene>
    <name evidence="16" type="primary">pyk</name>
    <name evidence="16" type="ORF">DI628_05205</name>
</gene>
<dbReference type="Gene3D" id="3.20.20.60">
    <property type="entry name" value="Phosphoenolpyruvate-binding domains"/>
    <property type="match status" value="1"/>
</dbReference>
<keyword evidence="4 13" id="KW-0808">Transferase</keyword>
<dbReference type="InterPro" id="IPR001697">
    <property type="entry name" value="Pyr_Knase"/>
</dbReference>
<dbReference type="NCBIfam" id="TIGR01064">
    <property type="entry name" value="pyruv_kin"/>
    <property type="match status" value="1"/>
</dbReference>
<comment type="caution">
    <text evidence="16">The sequence shown here is derived from an EMBL/GenBank/DDBJ whole genome shotgun (WGS) entry which is preliminary data.</text>
</comment>
<dbReference type="FunFam" id="2.40.33.10:FF:000001">
    <property type="entry name" value="Pyruvate kinase"/>
    <property type="match status" value="1"/>
</dbReference>
<dbReference type="InterPro" id="IPR011037">
    <property type="entry name" value="Pyrv_Knase-like_insert_dom_sf"/>
</dbReference>
<evidence type="ECO:0000256" key="9">
    <source>
        <dbReference type="ARBA" id="ARBA00022842"/>
    </source>
</evidence>
<keyword evidence="11 16" id="KW-0670">Pyruvate</keyword>
<evidence type="ECO:0000313" key="17">
    <source>
        <dbReference type="Proteomes" id="UP000320948"/>
    </source>
</evidence>
<dbReference type="SUPFAM" id="SSF50800">
    <property type="entry name" value="PK beta-barrel domain-like"/>
    <property type="match status" value="1"/>
</dbReference>
<evidence type="ECO:0000256" key="8">
    <source>
        <dbReference type="ARBA" id="ARBA00022840"/>
    </source>
</evidence>
<sequence length="473" mass="49867">MTTTSPTRRMAKILATLGPSSNSEAQIRALVDAGANAFRLNFSHGMAADHAIRAGAVRNVAKATGKRLPILADLQGPKIRIGEVTEAVHLQNGATLVLDNNPAPGDATRVCLPHPAIMATLQVGDTIMVNDGVIQLKVTATDDDKVTTTVVAGGMFSSRKGVNVPGRTLPMSALTGKDKDDLKSALEIGVDWIALSFVQTAQDVRECKELVQGRAKVMAKIETRAAIDNLADILAEADGLMVARGDLGVELPTEDVPPLQKEMIDMARKAGKPIVVATQMLESMITNPRPTRAEANDVANAAYDGADCVMLSAESASGQYPVDAVSVMARIIVKAEQSALWRTGLDAKAPTCQKNQADAVAIAATKMAETIGAKAMVAFTESGSSIQRLSRLRALPDLIALTPYEKVARQVEFNWGVQGLVCPPVTDPEDMVAKAREQARAAGLVKDGDMMVVVAGIPFGQSGSTNMVRVVSA</sequence>
<feature type="domain" description="Pyruvate kinase C-terminal" evidence="15">
    <location>
        <begin position="358"/>
        <end position="471"/>
    </location>
</feature>
<keyword evidence="8" id="KW-0067">ATP-binding</keyword>
<dbReference type="UniPathway" id="UPA00109">
    <property type="reaction ID" value="UER00188"/>
</dbReference>
<evidence type="ECO:0000256" key="13">
    <source>
        <dbReference type="RuleBase" id="RU000504"/>
    </source>
</evidence>
<dbReference type="InterPro" id="IPR036918">
    <property type="entry name" value="Pyrv_Knase_C_sf"/>
</dbReference>
<dbReference type="Proteomes" id="UP000320948">
    <property type="component" value="Unassembled WGS sequence"/>
</dbReference>
<dbReference type="SUPFAM" id="SSF52935">
    <property type="entry name" value="PK C-terminal domain-like"/>
    <property type="match status" value="1"/>
</dbReference>
<evidence type="ECO:0000256" key="7">
    <source>
        <dbReference type="ARBA" id="ARBA00022777"/>
    </source>
</evidence>
<evidence type="ECO:0000256" key="11">
    <source>
        <dbReference type="ARBA" id="ARBA00023317"/>
    </source>
</evidence>
<dbReference type="Pfam" id="PF00224">
    <property type="entry name" value="PK"/>
    <property type="match status" value="1"/>
</dbReference>
<dbReference type="EMBL" id="VAFM01000001">
    <property type="protein sequence ID" value="TKW62020.1"/>
    <property type="molecule type" value="Genomic_DNA"/>
</dbReference>
<dbReference type="Pfam" id="PF02887">
    <property type="entry name" value="PK_C"/>
    <property type="match status" value="1"/>
</dbReference>
<keyword evidence="6" id="KW-0547">Nucleotide-binding</keyword>
<comment type="catalytic activity">
    <reaction evidence="13">
        <text>pyruvate + ATP = phosphoenolpyruvate + ADP + H(+)</text>
        <dbReference type="Rhea" id="RHEA:18157"/>
        <dbReference type="ChEBI" id="CHEBI:15361"/>
        <dbReference type="ChEBI" id="CHEBI:15378"/>
        <dbReference type="ChEBI" id="CHEBI:30616"/>
        <dbReference type="ChEBI" id="CHEBI:58702"/>
        <dbReference type="ChEBI" id="CHEBI:456216"/>
        <dbReference type="EC" id="2.7.1.40"/>
    </reaction>
</comment>
<dbReference type="InterPro" id="IPR015813">
    <property type="entry name" value="Pyrv/PenolPyrv_kinase-like_dom"/>
</dbReference>
<dbReference type="GO" id="GO:0030955">
    <property type="term" value="F:potassium ion binding"/>
    <property type="evidence" value="ECO:0007669"/>
    <property type="project" value="UniProtKB-UniRule"/>
</dbReference>
<evidence type="ECO:0000256" key="12">
    <source>
        <dbReference type="NCBIfam" id="TIGR01064"/>
    </source>
</evidence>
<dbReference type="InterPro" id="IPR040442">
    <property type="entry name" value="Pyrv_kinase-like_dom_sf"/>
</dbReference>
<reference evidence="16 17" key="1">
    <citation type="journal article" date="2017" name="Nat. Commun.">
        <title>In situ click chemistry generation of cyclooxygenase-2 inhibitors.</title>
        <authorList>
            <person name="Bhardwaj A."/>
            <person name="Kaur J."/>
            <person name="Wuest M."/>
            <person name="Wuest F."/>
        </authorList>
    </citation>
    <scope>NUCLEOTIDE SEQUENCE [LARGE SCALE GENOMIC DNA]</scope>
    <source>
        <strain evidence="16">S2_018_000_R2_106</strain>
    </source>
</reference>
<evidence type="ECO:0000256" key="4">
    <source>
        <dbReference type="ARBA" id="ARBA00022679"/>
    </source>
</evidence>
<proteinExistence type="inferred from homology"/>
<dbReference type="GO" id="GO:0005524">
    <property type="term" value="F:ATP binding"/>
    <property type="evidence" value="ECO:0007669"/>
    <property type="project" value="UniProtKB-KW"/>
</dbReference>
<evidence type="ECO:0000256" key="1">
    <source>
        <dbReference type="ARBA" id="ARBA00004997"/>
    </source>
</evidence>
<dbReference type="InterPro" id="IPR015793">
    <property type="entry name" value="Pyrv_Knase_brl"/>
</dbReference>
<dbReference type="NCBIfam" id="NF004491">
    <property type="entry name" value="PRK05826.1"/>
    <property type="match status" value="1"/>
</dbReference>
<keyword evidence="7 13" id="KW-0418">Kinase</keyword>
<comment type="similarity">
    <text evidence="2 13">Belongs to the pyruvate kinase family.</text>
</comment>
<feature type="domain" description="Pyruvate kinase barrel" evidence="14">
    <location>
        <begin position="9"/>
        <end position="325"/>
    </location>
</feature>
<comment type="pathway">
    <text evidence="1 13">Carbohydrate degradation; glycolysis; pyruvate from D-glyceraldehyde 3-phosphate: step 5/5.</text>
</comment>
<dbReference type="PRINTS" id="PR01050">
    <property type="entry name" value="PYRUVTKNASE"/>
</dbReference>
<dbReference type="NCBIfam" id="NF004978">
    <property type="entry name" value="PRK06354.1"/>
    <property type="match status" value="1"/>
</dbReference>
<dbReference type="EC" id="2.7.1.40" evidence="3 12"/>
<protein>
    <recommendedName>
        <fullName evidence="3 12">Pyruvate kinase</fullName>
        <ecNumber evidence="3 12">2.7.1.40</ecNumber>
    </recommendedName>
</protein>
<evidence type="ECO:0000256" key="3">
    <source>
        <dbReference type="ARBA" id="ARBA00012142"/>
    </source>
</evidence>
<organism evidence="16 17">
    <name type="scientific">Blastochloris viridis</name>
    <name type="common">Rhodopseudomonas viridis</name>
    <dbReference type="NCBI Taxonomy" id="1079"/>
    <lineage>
        <taxon>Bacteria</taxon>
        <taxon>Pseudomonadati</taxon>
        <taxon>Pseudomonadota</taxon>
        <taxon>Alphaproteobacteria</taxon>
        <taxon>Hyphomicrobiales</taxon>
        <taxon>Blastochloridaceae</taxon>
        <taxon>Blastochloris</taxon>
    </lineage>
</organism>
<keyword evidence="5" id="KW-0479">Metal-binding</keyword>
<dbReference type="SUPFAM" id="SSF51621">
    <property type="entry name" value="Phosphoenolpyruvate/pyruvate domain"/>
    <property type="match status" value="1"/>
</dbReference>
<evidence type="ECO:0000256" key="6">
    <source>
        <dbReference type="ARBA" id="ARBA00022741"/>
    </source>
</evidence>
<dbReference type="PANTHER" id="PTHR11817">
    <property type="entry name" value="PYRUVATE KINASE"/>
    <property type="match status" value="1"/>
</dbReference>
<name>A0A6N4R715_BLAVI</name>
<dbReference type="GO" id="GO:0016301">
    <property type="term" value="F:kinase activity"/>
    <property type="evidence" value="ECO:0007669"/>
    <property type="project" value="UniProtKB-KW"/>
</dbReference>
<evidence type="ECO:0000259" key="14">
    <source>
        <dbReference type="Pfam" id="PF00224"/>
    </source>
</evidence>
<accession>A0A6N4R715</accession>
<keyword evidence="9 13" id="KW-0460">Magnesium</keyword>
<evidence type="ECO:0000256" key="10">
    <source>
        <dbReference type="ARBA" id="ARBA00023152"/>
    </source>
</evidence>
<dbReference type="GO" id="GO:0000287">
    <property type="term" value="F:magnesium ion binding"/>
    <property type="evidence" value="ECO:0007669"/>
    <property type="project" value="UniProtKB-UniRule"/>
</dbReference>
<dbReference type="Gene3D" id="2.40.33.10">
    <property type="entry name" value="PK beta-barrel domain-like"/>
    <property type="match status" value="1"/>
</dbReference>
<keyword evidence="10 13" id="KW-0324">Glycolysis</keyword>
<dbReference type="InterPro" id="IPR015795">
    <property type="entry name" value="Pyrv_Knase_C"/>
</dbReference>
<evidence type="ECO:0000256" key="5">
    <source>
        <dbReference type="ARBA" id="ARBA00022723"/>
    </source>
</evidence>
<dbReference type="InterPro" id="IPR015806">
    <property type="entry name" value="Pyrv_Knase_insert_dom_sf"/>
</dbReference>
<dbReference type="GO" id="GO:0004743">
    <property type="term" value="F:pyruvate kinase activity"/>
    <property type="evidence" value="ECO:0007669"/>
    <property type="project" value="UniProtKB-UniRule"/>
</dbReference>
<dbReference type="AlphaFoldDB" id="A0A6N4R715"/>